<accession>A0A3N1HJF2</accession>
<keyword evidence="4" id="KW-1185">Reference proteome</keyword>
<protein>
    <recommendedName>
        <fullName evidence="2">Histidine kinase/HSP90-like ATPase domain-containing protein</fullName>
    </recommendedName>
</protein>
<dbReference type="GO" id="GO:0004674">
    <property type="term" value="F:protein serine/threonine kinase activity"/>
    <property type="evidence" value="ECO:0007669"/>
    <property type="project" value="UniProtKB-KW"/>
</dbReference>
<feature type="domain" description="Histidine kinase/HSP90-like ATPase" evidence="2">
    <location>
        <begin position="22"/>
        <end position="115"/>
    </location>
</feature>
<evidence type="ECO:0000256" key="1">
    <source>
        <dbReference type="ARBA" id="ARBA00022527"/>
    </source>
</evidence>
<proteinExistence type="predicted"/>
<dbReference type="InterPro" id="IPR036890">
    <property type="entry name" value="HATPase_C_sf"/>
</dbReference>
<keyword evidence="1" id="KW-0418">Kinase</keyword>
<name>A0A3N1HJF2_9PSEU</name>
<dbReference type="SUPFAM" id="SSF55874">
    <property type="entry name" value="ATPase domain of HSP90 chaperone/DNA topoisomerase II/histidine kinase"/>
    <property type="match status" value="1"/>
</dbReference>
<evidence type="ECO:0000313" key="4">
    <source>
        <dbReference type="Proteomes" id="UP000268727"/>
    </source>
</evidence>
<evidence type="ECO:0000313" key="3">
    <source>
        <dbReference type="EMBL" id="ROP42616.1"/>
    </source>
</evidence>
<dbReference type="CDD" id="cd16936">
    <property type="entry name" value="HATPase_RsbW-like"/>
    <property type="match status" value="1"/>
</dbReference>
<sequence>MNVVEGSCDHVDFDLEDTVPPVRRARRWITENVPELDKRTLLDLLLIADALLTNAFEHATAPRRLRLSHRSGGHVLRVEVYDASPELLPVLGKPGGRGLRDRGLLLVNRLASRWGVDPHRSFKTVWGEVVT</sequence>
<dbReference type="PANTHER" id="PTHR35526">
    <property type="entry name" value="ANTI-SIGMA-F FACTOR RSBW-RELATED"/>
    <property type="match status" value="1"/>
</dbReference>
<gene>
    <name evidence="3" type="ORF">EDD40_8123</name>
</gene>
<dbReference type="PANTHER" id="PTHR35526:SF3">
    <property type="entry name" value="ANTI-SIGMA-F FACTOR RSBW"/>
    <property type="match status" value="1"/>
</dbReference>
<dbReference type="EMBL" id="RJKM01000001">
    <property type="protein sequence ID" value="ROP42616.1"/>
    <property type="molecule type" value="Genomic_DNA"/>
</dbReference>
<keyword evidence="1" id="KW-0723">Serine/threonine-protein kinase</keyword>
<keyword evidence="1" id="KW-0808">Transferase</keyword>
<reference evidence="3 4" key="1">
    <citation type="submission" date="2018-11" db="EMBL/GenBank/DDBJ databases">
        <title>Sequencing the genomes of 1000 actinobacteria strains.</title>
        <authorList>
            <person name="Klenk H.-P."/>
        </authorList>
    </citation>
    <scope>NUCLEOTIDE SEQUENCE [LARGE SCALE GENOMIC DNA]</scope>
    <source>
        <strain evidence="3 4">DSM 44231</strain>
    </source>
</reference>
<dbReference type="AlphaFoldDB" id="A0A3N1HJF2"/>
<dbReference type="Pfam" id="PF13581">
    <property type="entry name" value="HATPase_c_2"/>
    <property type="match status" value="1"/>
</dbReference>
<dbReference type="Proteomes" id="UP000268727">
    <property type="component" value="Unassembled WGS sequence"/>
</dbReference>
<organism evidence="3 4">
    <name type="scientific">Saccharothrix texasensis</name>
    <dbReference type="NCBI Taxonomy" id="103734"/>
    <lineage>
        <taxon>Bacteria</taxon>
        <taxon>Bacillati</taxon>
        <taxon>Actinomycetota</taxon>
        <taxon>Actinomycetes</taxon>
        <taxon>Pseudonocardiales</taxon>
        <taxon>Pseudonocardiaceae</taxon>
        <taxon>Saccharothrix</taxon>
    </lineage>
</organism>
<dbReference type="InterPro" id="IPR050267">
    <property type="entry name" value="Anti-sigma-factor_SerPK"/>
</dbReference>
<comment type="caution">
    <text evidence="3">The sequence shown here is derived from an EMBL/GenBank/DDBJ whole genome shotgun (WGS) entry which is preliminary data.</text>
</comment>
<evidence type="ECO:0000259" key="2">
    <source>
        <dbReference type="Pfam" id="PF13581"/>
    </source>
</evidence>
<dbReference type="Gene3D" id="3.30.565.10">
    <property type="entry name" value="Histidine kinase-like ATPase, C-terminal domain"/>
    <property type="match status" value="1"/>
</dbReference>
<dbReference type="InterPro" id="IPR003594">
    <property type="entry name" value="HATPase_dom"/>
</dbReference>